<dbReference type="Proteomes" id="UP000242450">
    <property type="component" value="Chromosome 18"/>
</dbReference>
<evidence type="ECO:0000313" key="2">
    <source>
        <dbReference type="Proteomes" id="UP000242450"/>
    </source>
</evidence>
<name>A0A212CL03_CEREH</name>
<protein>
    <submittedName>
        <fullName evidence="1">Uncharacterized protein</fullName>
    </submittedName>
</protein>
<keyword evidence="2" id="KW-1185">Reference proteome</keyword>
<organism evidence="1 2">
    <name type="scientific">Cervus elaphus hippelaphus</name>
    <name type="common">European red deer</name>
    <dbReference type="NCBI Taxonomy" id="46360"/>
    <lineage>
        <taxon>Eukaryota</taxon>
        <taxon>Metazoa</taxon>
        <taxon>Chordata</taxon>
        <taxon>Craniata</taxon>
        <taxon>Vertebrata</taxon>
        <taxon>Euteleostomi</taxon>
        <taxon>Mammalia</taxon>
        <taxon>Eutheria</taxon>
        <taxon>Laurasiatheria</taxon>
        <taxon>Artiodactyla</taxon>
        <taxon>Ruminantia</taxon>
        <taxon>Pecora</taxon>
        <taxon>Cervidae</taxon>
        <taxon>Cervinae</taxon>
        <taxon>Cervus</taxon>
    </lineage>
</organism>
<proteinExistence type="predicted"/>
<evidence type="ECO:0000313" key="1">
    <source>
        <dbReference type="EMBL" id="OWK06524.1"/>
    </source>
</evidence>
<accession>A0A212CL03</accession>
<reference evidence="1 2" key="1">
    <citation type="journal article" date="2018" name="Mol. Genet. Genomics">
        <title>The red deer Cervus elaphus genome CerEla1.0: sequencing, annotating, genes, and chromosomes.</title>
        <authorList>
            <person name="Bana N.A."/>
            <person name="Nyiri A."/>
            <person name="Nagy J."/>
            <person name="Frank K."/>
            <person name="Nagy T."/>
            <person name="Steger V."/>
            <person name="Schiller M."/>
            <person name="Lakatos P."/>
            <person name="Sugar L."/>
            <person name="Horn P."/>
            <person name="Barta E."/>
            <person name="Orosz L."/>
        </authorList>
    </citation>
    <scope>NUCLEOTIDE SEQUENCE [LARGE SCALE GENOMIC DNA]</scope>
    <source>
        <strain evidence="1">Hungarian</strain>
    </source>
</reference>
<dbReference type="AlphaFoldDB" id="A0A212CL03"/>
<comment type="caution">
    <text evidence="1">The sequence shown here is derived from an EMBL/GenBank/DDBJ whole genome shotgun (WGS) entry which is preliminary data.</text>
</comment>
<sequence>MEVVSLSSHLNISYEDFFSAPPPLSICSLHDNIPKGIGLEYEVDEEKQWENVNSNAKPRKSDFTQKTVRTYSPFMNKEVSKTGIMTIADSNITKMEYPNDREQHKMPVFKGKAASQNTAQDIALVPLRLPRQLSGAERLSAGTSAGCKFKILF</sequence>
<dbReference type="EMBL" id="MKHE01000018">
    <property type="protein sequence ID" value="OWK06524.1"/>
    <property type="molecule type" value="Genomic_DNA"/>
</dbReference>
<gene>
    <name evidence="1" type="ORF">Celaphus_00012022</name>
</gene>